<feature type="transmembrane region" description="Helical" evidence="8">
    <location>
        <begin position="368"/>
        <end position="386"/>
    </location>
</feature>
<dbReference type="PROSITE" id="PS50850">
    <property type="entry name" value="MFS"/>
    <property type="match status" value="1"/>
</dbReference>
<dbReference type="OrthoDB" id="322544at2"/>
<name>A0A5B0VYU5_RHITR</name>
<dbReference type="Pfam" id="PF07690">
    <property type="entry name" value="MFS_1"/>
    <property type="match status" value="1"/>
</dbReference>
<gene>
    <name evidence="10" type="ORF">FP026_13505</name>
</gene>
<dbReference type="PANTHER" id="PTHR23517">
    <property type="entry name" value="RESISTANCE PROTEIN MDTM, PUTATIVE-RELATED-RELATED"/>
    <property type="match status" value="1"/>
</dbReference>
<feature type="transmembrane region" description="Helical" evidence="8">
    <location>
        <begin position="45"/>
        <end position="64"/>
    </location>
</feature>
<sequence>MAFQSTHDPARGRLLLLSVILFISYLCVGMTFPIVPIYVTEQLKLGNVWAGLGVGIAFLATILTRGYAGSLSDHRGAKVAVVRGLAFYMAGAVISLVAGLVVGAPIPSFLLLLAGRLLLGLGESLVAVGVIAWGIGFVGPARSGRVLALVGAAIYGALAVGGPLGLVLLDRFSFAGAMGVSAALPFLGLLAISRIPGVAPHPAAKRPPLWSVINRIWLHGSIVCLQGIGFAAIGAFFTLYFHDRGWSYAGLGLTAFGGGFVLVRLLFGHLPDRIGGLPVAAISLAVEAIGQFLIWNANDPILALIGAFLTGLGCSMIFPAMGREVVRLVDPHLRGTALGGFSAFQDLAYGLTGPLAGLLADRAGYDSVFLAGTVAAAAGLLIALSLRKTRAAAFN</sequence>
<evidence type="ECO:0000259" key="9">
    <source>
        <dbReference type="PROSITE" id="PS50850"/>
    </source>
</evidence>
<keyword evidence="4 8" id="KW-0997">Cell inner membrane</keyword>
<dbReference type="InterPro" id="IPR036259">
    <property type="entry name" value="MFS_trans_sf"/>
</dbReference>
<evidence type="ECO:0000256" key="5">
    <source>
        <dbReference type="ARBA" id="ARBA00022692"/>
    </source>
</evidence>
<feature type="transmembrane region" description="Helical" evidence="8">
    <location>
        <begin position="216"/>
        <end position="240"/>
    </location>
</feature>
<evidence type="ECO:0000256" key="7">
    <source>
        <dbReference type="ARBA" id="ARBA00023136"/>
    </source>
</evidence>
<evidence type="ECO:0000313" key="10">
    <source>
        <dbReference type="EMBL" id="KAA1179883.1"/>
    </source>
</evidence>
<keyword evidence="6 8" id="KW-1133">Transmembrane helix</keyword>
<dbReference type="Gene3D" id="1.20.1250.20">
    <property type="entry name" value="MFS general substrate transporter like domains"/>
    <property type="match status" value="1"/>
</dbReference>
<evidence type="ECO:0000256" key="1">
    <source>
        <dbReference type="ARBA" id="ARBA00004651"/>
    </source>
</evidence>
<evidence type="ECO:0000256" key="8">
    <source>
        <dbReference type="HAMAP-Rule" id="MF_02091"/>
    </source>
</evidence>
<dbReference type="InterPro" id="IPR020846">
    <property type="entry name" value="MFS_dom"/>
</dbReference>
<evidence type="ECO:0000256" key="6">
    <source>
        <dbReference type="ARBA" id="ARBA00022989"/>
    </source>
</evidence>
<comment type="subcellular location">
    <subcellularLocation>
        <location evidence="8">Cell inner membrane</location>
        <topology evidence="8">Multi-pass membrane protein</topology>
    </subcellularLocation>
    <subcellularLocation>
        <location evidence="1">Cell membrane</location>
        <topology evidence="1">Multi-pass membrane protein</topology>
    </subcellularLocation>
</comment>
<evidence type="ECO:0000256" key="4">
    <source>
        <dbReference type="ARBA" id="ARBA00022519"/>
    </source>
</evidence>
<organism evidence="10 11">
    <name type="scientific">Rhizobium tropici</name>
    <dbReference type="NCBI Taxonomy" id="398"/>
    <lineage>
        <taxon>Bacteria</taxon>
        <taxon>Pseudomonadati</taxon>
        <taxon>Pseudomonadota</taxon>
        <taxon>Alphaproteobacteria</taxon>
        <taxon>Hyphomicrobiales</taxon>
        <taxon>Rhizobiaceae</taxon>
        <taxon>Rhizobium/Agrobacterium group</taxon>
        <taxon>Rhizobium</taxon>
    </lineage>
</organism>
<keyword evidence="2 8" id="KW-0813">Transport</keyword>
<dbReference type="GO" id="GO:0005886">
    <property type="term" value="C:plasma membrane"/>
    <property type="evidence" value="ECO:0007669"/>
    <property type="project" value="UniProtKB-SubCell"/>
</dbReference>
<dbReference type="InterPro" id="IPR011701">
    <property type="entry name" value="MFS"/>
</dbReference>
<feature type="transmembrane region" description="Helical" evidence="8">
    <location>
        <begin position="14"/>
        <end position="39"/>
    </location>
</feature>
<dbReference type="InterPro" id="IPR050171">
    <property type="entry name" value="MFS_Transporters"/>
</dbReference>
<feature type="transmembrane region" description="Helical" evidence="8">
    <location>
        <begin position="333"/>
        <end position="356"/>
    </location>
</feature>
<proteinExistence type="inferred from homology"/>
<feature type="transmembrane region" description="Helical" evidence="8">
    <location>
        <begin position="246"/>
        <end position="267"/>
    </location>
</feature>
<dbReference type="EMBL" id="VNIP01000008">
    <property type="protein sequence ID" value="KAA1179883.1"/>
    <property type="molecule type" value="Genomic_DNA"/>
</dbReference>
<feature type="transmembrane region" description="Helical" evidence="8">
    <location>
        <begin position="85"/>
        <end position="106"/>
    </location>
</feature>
<keyword evidence="7 8" id="KW-0472">Membrane</keyword>
<dbReference type="SUPFAM" id="SSF103473">
    <property type="entry name" value="MFS general substrate transporter"/>
    <property type="match status" value="1"/>
</dbReference>
<dbReference type="GO" id="GO:0022857">
    <property type="term" value="F:transmembrane transporter activity"/>
    <property type="evidence" value="ECO:0007669"/>
    <property type="project" value="UniProtKB-UniRule"/>
</dbReference>
<evidence type="ECO:0000256" key="2">
    <source>
        <dbReference type="ARBA" id="ARBA00022448"/>
    </source>
</evidence>
<protein>
    <recommendedName>
        <fullName evidence="8">Uncharacterized MFS-type transporter FP026_13505</fullName>
    </recommendedName>
</protein>
<feature type="transmembrane region" description="Helical" evidence="8">
    <location>
        <begin position="274"/>
        <end position="295"/>
    </location>
</feature>
<feature type="transmembrane region" description="Helical" evidence="8">
    <location>
        <begin position="301"/>
        <end position="321"/>
    </location>
</feature>
<dbReference type="AlphaFoldDB" id="A0A5B0VYU5"/>
<comment type="similarity">
    <text evidence="8">Belongs to the major facilitator superfamily. YfcJ family.</text>
</comment>
<dbReference type="Proteomes" id="UP000323608">
    <property type="component" value="Unassembled WGS sequence"/>
</dbReference>
<evidence type="ECO:0000313" key="11">
    <source>
        <dbReference type="Proteomes" id="UP000323608"/>
    </source>
</evidence>
<dbReference type="HAMAP" id="MF_02091">
    <property type="entry name" value="MFS_YfcJ"/>
    <property type="match status" value="1"/>
</dbReference>
<accession>A0A5B0VYU5</accession>
<dbReference type="NCBIfam" id="NF003477">
    <property type="entry name" value="PRK05122.1"/>
    <property type="match status" value="1"/>
</dbReference>
<dbReference type="RefSeq" id="WP_149635142.1">
    <property type="nucleotide sequence ID" value="NZ_VNIP01000008.1"/>
</dbReference>
<comment type="caution">
    <text evidence="10">The sequence shown here is derived from an EMBL/GenBank/DDBJ whole genome shotgun (WGS) entry which is preliminary data.</text>
</comment>
<dbReference type="PANTHER" id="PTHR23517:SF1">
    <property type="match status" value="1"/>
</dbReference>
<keyword evidence="3 8" id="KW-1003">Cell membrane</keyword>
<dbReference type="InterPro" id="IPR037541">
    <property type="entry name" value="MFS_YfcJ"/>
</dbReference>
<reference evidence="10 11" key="1">
    <citation type="submission" date="2019-07" db="EMBL/GenBank/DDBJ databases">
        <title>The Draft Genome Sequence of Rhizobium tropici SARCC-755 Associated with Superior Nodulation on Pigeonpea (Cajanus cajan (L.) Millsp.).</title>
        <authorList>
            <person name="Bopape F.L."/>
            <person name="Hassen A.I."/>
            <person name="Swanevelder Z.H."/>
            <person name="Gwata E.T."/>
        </authorList>
    </citation>
    <scope>NUCLEOTIDE SEQUENCE [LARGE SCALE GENOMIC DNA]</scope>
    <source>
        <strain evidence="10 11">SARCC-755</strain>
    </source>
</reference>
<feature type="transmembrane region" description="Helical" evidence="8">
    <location>
        <begin position="146"/>
        <end position="168"/>
    </location>
</feature>
<evidence type="ECO:0000256" key="3">
    <source>
        <dbReference type="ARBA" id="ARBA00022475"/>
    </source>
</evidence>
<feature type="domain" description="Major facilitator superfamily (MFS) profile" evidence="9">
    <location>
        <begin position="13"/>
        <end position="390"/>
    </location>
</feature>
<feature type="transmembrane region" description="Helical" evidence="8">
    <location>
        <begin position="118"/>
        <end position="139"/>
    </location>
</feature>
<keyword evidence="5 8" id="KW-0812">Transmembrane</keyword>
<dbReference type="NCBIfam" id="NF009048">
    <property type="entry name" value="PRK12382.1"/>
    <property type="match status" value="1"/>
</dbReference>
<feature type="transmembrane region" description="Helical" evidence="8">
    <location>
        <begin position="174"/>
        <end position="195"/>
    </location>
</feature>